<accession>A0A1E7FKI3</accession>
<feature type="compositionally biased region" description="Low complexity" evidence="1">
    <location>
        <begin position="174"/>
        <end position="183"/>
    </location>
</feature>
<proteinExistence type="predicted"/>
<dbReference type="KEGG" id="fcy:FRACYDRAFT_268401"/>
<organism evidence="2 3">
    <name type="scientific">Fragilariopsis cylindrus CCMP1102</name>
    <dbReference type="NCBI Taxonomy" id="635003"/>
    <lineage>
        <taxon>Eukaryota</taxon>
        <taxon>Sar</taxon>
        <taxon>Stramenopiles</taxon>
        <taxon>Ochrophyta</taxon>
        <taxon>Bacillariophyta</taxon>
        <taxon>Bacillariophyceae</taxon>
        <taxon>Bacillariophycidae</taxon>
        <taxon>Bacillariales</taxon>
        <taxon>Bacillariaceae</taxon>
        <taxon>Fragilariopsis</taxon>
    </lineage>
</organism>
<feature type="region of interest" description="Disordered" evidence="1">
    <location>
        <begin position="30"/>
        <end position="62"/>
    </location>
</feature>
<evidence type="ECO:0000256" key="1">
    <source>
        <dbReference type="SAM" id="MobiDB-lite"/>
    </source>
</evidence>
<evidence type="ECO:0000313" key="2">
    <source>
        <dbReference type="EMBL" id="OEU18682.1"/>
    </source>
</evidence>
<dbReference type="OrthoDB" id="49647at2759"/>
<reference evidence="2 3" key="1">
    <citation type="submission" date="2016-09" db="EMBL/GenBank/DDBJ databases">
        <title>Extensive genetic diversity and differential bi-allelic expression allows diatom success in the polar Southern Ocean.</title>
        <authorList>
            <consortium name="DOE Joint Genome Institute"/>
            <person name="Mock T."/>
            <person name="Otillar R.P."/>
            <person name="Strauss J."/>
            <person name="Dupont C."/>
            <person name="Frickenhaus S."/>
            <person name="Maumus F."/>
            <person name="Mcmullan M."/>
            <person name="Sanges R."/>
            <person name="Schmutz J."/>
            <person name="Toseland A."/>
            <person name="Valas R."/>
            <person name="Veluchamy A."/>
            <person name="Ward B.J."/>
            <person name="Allen A."/>
            <person name="Barry K."/>
            <person name="Falciatore A."/>
            <person name="Ferrante M."/>
            <person name="Fortunato A.E."/>
            <person name="Gloeckner G."/>
            <person name="Gruber A."/>
            <person name="Hipkin R."/>
            <person name="Janech M."/>
            <person name="Kroth P."/>
            <person name="Leese F."/>
            <person name="Lindquist E."/>
            <person name="Lyon B.R."/>
            <person name="Martin J."/>
            <person name="Mayer C."/>
            <person name="Parker M."/>
            <person name="Quesneville H."/>
            <person name="Raymond J."/>
            <person name="Uhlig C."/>
            <person name="Valentin K.U."/>
            <person name="Worden A.Z."/>
            <person name="Armbrust E.V."/>
            <person name="Bowler C."/>
            <person name="Green B."/>
            <person name="Moulton V."/>
            <person name="Van Oosterhout C."/>
            <person name="Grigoriev I."/>
        </authorList>
    </citation>
    <scope>NUCLEOTIDE SEQUENCE [LARGE SCALE GENOMIC DNA]</scope>
    <source>
        <strain evidence="2 3">CCMP1102</strain>
    </source>
</reference>
<feature type="compositionally biased region" description="Basic and acidic residues" evidence="1">
    <location>
        <begin position="30"/>
        <end position="49"/>
    </location>
</feature>
<dbReference type="AlphaFoldDB" id="A0A1E7FKI3"/>
<name>A0A1E7FKI3_9STRA</name>
<dbReference type="Proteomes" id="UP000095751">
    <property type="component" value="Unassembled WGS sequence"/>
</dbReference>
<gene>
    <name evidence="2" type="ORF">FRACYDRAFT_268401</name>
</gene>
<feature type="compositionally biased region" description="Polar residues" evidence="1">
    <location>
        <begin position="52"/>
        <end position="62"/>
    </location>
</feature>
<feature type="compositionally biased region" description="Acidic residues" evidence="1">
    <location>
        <begin position="163"/>
        <end position="173"/>
    </location>
</feature>
<dbReference type="InParanoid" id="A0A1E7FKI3"/>
<feature type="compositionally biased region" description="Low complexity" evidence="1">
    <location>
        <begin position="222"/>
        <end position="231"/>
    </location>
</feature>
<sequence length="309" mass="33145">MVNEDTTSDDSIMENTSNVLDELKEVESMEKTMEKSMDTDSVDSEKLLLSEDANTPPTPESISFINSKDVSFSSDAVGNGDIAEAMGKTLDMVAGAISEMLSESKNLKPVANIEDSKEMTNQSKMGDLKPAPAIKNIEEATNDSEAGALVVNSNDEIAMKSVDDEDDDADSDSDWSVVKSVGSNGTTESEQIAKAAEMLGSALFNSDMRTSTEENISDLMGSDSSFSIPSSVPTDVGGTQHSRPVAPPQPTRWAKELEKLRELGFKNEVSCIAILERLEESSDDAGSTGLAIPICNIDRVVNELLELNE</sequence>
<evidence type="ECO:0000313" key="3">
    <source>
        <dbReference type="Proteomes" id="UP000095751"/>
    </source>
</evidence>
<dbReference type="EMBL" id="KV784356">
    <property type="protein sequence ID" value="OEU18682.1"/>
    <property type="molecule type" value="Genomic_DNA"/>
</dbReference>
<feature type="region of interest" description="Disordered" evidence="1">
    <location>
        <begin position="220"/>
        <end position="249"/>
    </location>
</feature>
<keyword evidence="3" id="KW-1185">Reference proteome</keyword>
<feature type="region of interest" description="Disordered" evidence="1">
    <location>
        <begin position="157"/>
        <end position="188"/>
    </location>
</feature>
<feature type="region of interest" description="Disordered" evidence="1">
    <location>
        <begin position="108"/>
        <end position="128"/>
    </location>
</feature>
<protein>
    <submittedName>
        <fullName evidence="2">Uncharacterized protein</fullName>
    </submittedName>
</protein>